<keyword evidence="1" id="KW-1133">Transmembrane helix</keyword>
<proteinExistence type="predicted"/>
<feature type="transmembrane region" description="Helical" evidence="1">
    <location>
        <begin position="88"/>
        <end position="105"/>
    </location>
</feature>
<reference evidence="5" key="1">
    <citation type="submission" date="2016-10" db="EMBL/GenBank/DDBJ databases">
        <authorList>
            <person name="Varghese N."/>
            <person name="Submissions S."/>
        </authorList>
    </citation>
    <scope>NUCLEOTIDE SEQUENCE [LARGE SCALE GENOMIC DNA]</scope>
    <source>
        <strain evidence="5">DSM 25055</strain>
    </source>
</reference>
<protein>
    <submittedName>
        <fullName evidence="4">Cell wall-active antibiotics response 4TMS YvqF</fullName>
    </submittedName>
</protein>
<dbReference type="EMBL" id="FOFD01000001">
    <property type="protein sequence ID" value="SEP86137.1"/>
    <property type="molecule type" value="Genomic_DNA"/>
</dbReference>
<dbReference type="Proteomes" id="UP000199114">
    <property type="component" value="Unassembled WGS sequence"/>
</dbReference>
<evidence type="ECO:0000313" key="5">
    <source>
        <dbReference type="Proteomes" id="UP000199114"/>
    </source>
</evidence>
<evidence type="ECO:0000256" key="1">
    <source>
        <dbReference type="SAM" id="Phobius"/>
    </source>
</evidence>
<evidence type="ECO:0000259" key="2">
    <source>
        <dbReference type="Pfam" id="PF09922"/>
    </source>
</evidence>
<keyword evidence="1" id="KW-0812">Transmembrane</keyword>
<dbReference type="Pfam" id="PF09922">
    <property type="entry name" value="LiaF-like_C"/>
    <property type="match status" value="1"/>
</dbReference>
<dbReference type="OrthoDB" id="253168at2157"/>
<feature type="transmembrane region" description="Helical" evidence="1">
    <location>
        <begin position="37"/>
        <end position="54"/>
    </location>
</feature>
<accession>A0A1H9BBM3</accession>
<sequence length="226" mass="24251">MALSNRVSTQELLGAVVVIVGTILLLDTTGVAEAGSLLNYVPSLFVLLGLYALITSGFRNLFGPLLVIVLAGAWQIAALDLVPEADLASFWPALIILFGVSLLLGRMRTKAEEVGEQRVDGIAVFGGRNQRVTSSRFTGADLTALFGGYELDLRDAEVADRPARINAVAMFGGVDIIVPRDWNVRLDVLPIFGGAEDERPRREAEHEEVDLILTGFVAFGGISVND</sequence>
<keyword evidence="5" id="KW-1185">Reference proteome</keyword>
<dbReference type="RefSeq" id="WP_090613446.1">
    <property type="nucleotide sequence ID" value="NZ_FOFD01000001.1"/>
</dbReference>
<feature type="transmembrane region" description="Helical" evidence="1">
    <location>
        <begin position="12"/>
        <end position="31"/>
    </location>
</feature>
<dbReference type="PANTHER" id="PTHR40763:SF5">
    <property type="entry name" value="MEMBRANE PROTEIN"/>
    <property type="match status" value="1"/>
</dbReference>
<dbReference type="PANTHER" id="PTHR40763">
    <property type="entry name" value="MEMBRANE PROTEIN-RELATED"/>
    <property type="match status" value="1"/>
</dbReference>
<dbReference type="Pfam" id="PF22570">
    <property type="entry name" value="LiaF-TM"/>
    <property type="match status" value="1"/>
</dbReference>
<evidence type="ECO:0000313" key="4">
    <source>
        <dbReference type="EMBL" id="SEP86137.1"/>
    </source>
</evidence>
<dbReference type="InterPro" id="IPR024425">
    <property type="entry name" value="LiaF-like_C"/>
</dbReference>
<dbReference type="InterPro" id="IPR054331">
    <property type="entry name" value="LiaF_TM"/>
</dbReference>
<evidence type="ECO:0000259" key="3">
    <source>
        <dbReference type="Pfam" id="PF22570"/>
    </source>
</evidence>
<feature type="domain" description="LiaF transmembrane" evidence="3">
    <location>
        <begin position="13"/>
        <end position="109"/>
    </location>
</feature>
<feature type="transmembrane region" description="Helical" evidence="1">
    <location>
        <begin position="61"/>
        <end position="82"/>
    </location>
</feature>
<keyword evidence="1" id="KW-0472">Membrane</keyword>
<name>A0A1H9BBM3_9EURY</name>
<organism evidence="4 5">
    <name type="scientific">Natrinema salaciae</name>
    <dbReference type="NCBI Taxonomy" id="1186196"/>
    <lineage>
        <taxon>Archaea</taxon>
        <taxon>Methanobacteriati</taxon>
        <taxon>Methanobacteriota</taxon>
        <taxon>Stenosarchaea group</taxon>
        <taxon>Halobacteria</taxon>
        <taxon>Halobacteriales</taxon>
        <taxon>Natrialbaceae</taxon>
        <taxon>Natrinema</taxon>
    </lineage>
</organism>
<gene>
    <name evidence="4" type="ORF">SAMN04489841_0690</name>
</gene>
<dbReference type="AlphaFoldDB" id="A0A1H9BBM3"/>
<feature type="domain" description="Cell wall-active antibiotics response LiaF-like C-terminal" evidence="2">
    <location>
        <begin position="132"/>
        <end position="196"/>
    </location>
</feature>